<evidence type="ECO:0000313" key="1">
    <source>
        <dbReference type="EMBL" id="KKN48570.1"/>
    </source>
</evidence>
<proteinExistence type="predicted"/>
<reference evidence="1" key="1">
    <citation type="journal article" date="2015" name="Nature">
        <title>Complex archaea that bridge the gap between prokaryotes and eukaryotes.</title>
        <authorList>
            <person name="Spang A."/>
            <person name="Saw J.H."/>
            <person name="Jorgensen S.L."/>
            <person name="Zaremba-Niedzwiedzka K."/>
            <person name="Martijn J."/>
            <person name="Lind A.E."/>
            <person name="van Eijk R."/>
            <person name="Schleper C."/>
            <person name="Guy L."/>
            <person name="Ettema T.J."/>
        </authorList>
    </citation>
    <scope>NUCLEOTIDE SEQUENCE</scope>
</reference>
<dbReference type="EMBL" id="LAZR01001215">
    <property type="protein sequence ID" value="KKN48570.1"/>
    <property type="molecule type" value="Genomic_DNA"/>
</dbReference>
<gene>
    <name evidence="1" type="ORF">LCGC14_0651570</name>
</gene>
<dbReference type="AlphaFoldDB" id="A0A0F9QW35"/>
<protein>
    <submittedName>
        <fullName evidence="1">Uncharacterized protein</fullName>
    </submittedName>
</protein>
<sequence>MNVYQLFTNDRDQYFVVAENMESAIIKLKGHIRRKTDDVYNREEEEDGETHVPQERRRYAEVKHADFQFSAEFLLA</sequence>
<comment type="caution">
    <text evidence="1">The sequence shown here is derived from an EMBL/GenBank/DDBJ whole genome shotgun (WGS) entry which is preliminary data.</text>
</comment>
<accession>A0A0F9QW35</accession>
<name>A0A0F9QW35_9ZZZZ</name>
<organism evidence="1">
    <name type="scientific">marine sediment metagenome</name>
    <dbReference type="NCBI Taxonomy" id="412755"/>
    <lineage>
        <taxon>unclassified sequences</taxon>
        <taxon>metagenomes</taxon>
        <taxon>ecological metagenomes</taxon>
    </lineage>
</organism>